<name>A0A1G2RW98_9BACT</name>
<comment type="caution">
    <text evidence="1">The sequence shown here is derived from an EMBL/GenBank/DDBJ whole genome shotgun (WGS) entry which is preliminary data.</text>
</comment>
<gene>
    <name evidence="1" type="ORF">A3J30_04035</name>
</gene>
<evidence type="ECO:0000313" key="2">
    <source>
        <dbReference type="Proteomes" id="UP000178222"/>
    </source>
</evidence>
<dbReference type="EMBL" id="MHUL01000026">
    <property type="protein sequence ID" value="OHA76738.1"/>
    <property type="molecule type" value="Genomic_DNA"/>
</dbReference>
<dbReference type="Proteomes" id="UP000178222">
    <property type="component" value="Unassembled WGS sequence"/>
</dbReference>
<accession>A0A1G2RW98</accession>
<evidence type="ECO:0000313" key="1">
    <source>
        <dbReference type="EMBL" id="OHA76738.1"/>
    </source>
</evidence>
<sequence length="98" mass="10978">MEQIEIYLSELSPTVVEGTTGRTFWAMVGPKTENVSSLDKEEIKNALTRVFEDQAPNATKIPKGVYFTVSHEGKRIFYGHLEANGVVDVFWSDSDNLP</sequence>
<organism evidence="1 2">
    <name type="scientific">Candidatus Wildermuthbacteria bacterium RIFCSPLOWO2_02_FULL_47_9c</name>
    <dbReference type="NCBI Taxonomy" id="1802466"/>
    <lineage>
        <taxon>Bacteria</taxon>
        <taxon>Candidatus Wildermuthiibacteriota</taxon>
    </lineage>
</organism>
<proteinExistence type="predicted"/>
<dbReference type="AlphaFoldDB" id="A0A1G2RW98"/>
<reference evidence="1 2" key="1">
    <citation type="journal article" date="2016" name="Nat. Commun.">
        <title>Thousands of microbial genomes shed light on interconnected biogeochemical processes in an aquifer system.</title>
        <authorList>
            <person name="Anantharaman K."/>
            <person name="Brown C.T."/>
            <person name="Hug L.A."/>
            <person name="Sharon I."/>
            <person name="Castelle C.J."/>
            <person name="Probst A.J."/>
            <person name="Thomas B.C."/>
            <person name="Singh A."/>
            <person name="Wilkins M.J."/>
            <person name="Karaoz U."/>
            <person name="Brodie E.L."/>
            <person name="Williams K.H."/>
            <person name="Hubbard S.S."/>
            <person name="Banfield J.F."/>
        </authorList>
    </citation>
    <scope>NUCLEOTIDE SEQUENCE [LARGE SCALE GENOMIC DNA]</scope>
</reference>
<protein>
    <submittedName>
        <fullName evidence="1">Uncharacterized protein</fullName>
    </submittedName>
</protein>